<dbReference type="Gene3D" id="2.60.40.420">
    <property type="entry name" value="Cupredoxins - blue copper proteins"/>
    <property type="match status" value="1"/>
</dbReference>
<dbReference type="EMBL" id="CAJGYO010000010">
    <property type="protein sequence ID" value="CAD6255956.1"/>
    <property type="molecule type" value="Genomic_DNA"/>
</dbReference>
<dbReference type="Proteomes" id="UP000604825">
    <property type="component" value="Unassembled WGS sequence"/>
</dbReference>
<dbReference type="InterPro" id="IPR008972">
    <property type="entry name" value="Cupredoxin"/>
</dbReference>
<accession>A0A811QJ72</accession>
<dbReference type="Pfam" id="PF07732">
    <property type="entry name" value="Cu-oxidase_3"/>
    <property type="match status" value="2"/>
</dbReference>
<dbReference type="PANTHER" id="PTHR11709">
    <property type="entry name" value="MULTI-COPPER OXIDASE"/>
    <property type="match status" value="1"/>
</dbReference>
<dbReference type="InterPro" id="IPR034288">
    <property type="entry name" value="CuRO_1_LCC"/>
</dbReference>
<evidence type="ECO:0000259" key="3">
    <source>
        <dbReference type="Pfam" id="PF07732"/>
    </source>
</evidence>
<feature type="signal peptide" evidence="2">
    <location>
        <begin position="1"/>
        <end position="24"/>
    </location>
</feature>
<proteinExistence type="inferred from homology"/>
<reference evidence="4" key="1">
    <citation type="submission" date="2020-10" db="EMBL/GenBank/DDBJ databases">
        <authorList>
            <person name="Han B."/>
            <person name="Lu T."/>
            <person name="Zhao Q."/>
            <person name="Huang X."/>
            <person name="Zhao Y."/>
        </authorList>
    </citation>
    <scope>NUCLEOTIDE SEQUENCE</scope>
</reference>
<dbReference type="SUPFAM" id="SSF49503">
    <property type="entry name" value="Cupredoxins"/>
    <property type="match status" value="1"/>
</dbReference>
<gene>
    <name evidence="4" type="ORF">NCGR_LOCUS39483</name>
</gene>
<dbReference type="GO" id="GO:0005507">
    <property type="term" value="F:copper ion binding"/>
    <property type="evidence" value="ECO:0007669"/>
    <property type="project" value="InterPro"/>
</dbReference>
<dbReference type="PANTHER" id="PTHR11709:SF512">
    <property type="entry name" value="LACCASE"/>
    <property type="match status" value="1"/>
</dbReference>
<feature type="domain" description="Plastocyanin-like" evidence="3">
    <location>
        <begin position="33"/>
        <end position="82"/>
    </location>
</feature>
<keyword evidence="2" id="KW-0732">Signal</keyword>
<comment type="caution">
    <text evidence="4">The sequence shown here is derived from an EMBL/GenBank/DDBJ whole genome shotgun (WGS) entry which is preliminary data.</text>
</comment>
<protein>
    <recommendedName>
        <fullName evidence="3">Plastocyanin-like domain-containing protein</fullName>
    </recommendedName>
</protein>
<evidence type="ECO:0000313" key="4">
    <source>
        <dbReference type="EMBL" id="CAD6255956.1"/>
    </source>
</evidence>
<feature type="domain" description="Plastocyanin-like" evidence="3">
    <location>
        <begin position="101"/>
        <end position="165"/>
    </location>
</feature>
<dbReference type="GO" id="GO:0016491">
    <property type="term" value="F:oxidoreductase activity"/>
    <property type="evidence" value="ECO:0007669"/>
    <property type="project" value="TreeGrafter"/>
</dbReference>
<evidence type="ECO:0000256" key="1">
    <source>
        <dbReference type="ARBA" id="ARBA00010609"/>
    </source>
</evidence>
<keyword evidence="5" id="KW-1185">Reference proteome</keyword>
<evidence type="ECO:0000313" key="5">
    <source>
        <dbReference type="Proteomes" id="UP000604825"/>
    </source>
</evidence>
<dbReference type="OrthoDB" id="679880at2759"/>
<dbReference type="AlphaFoldDB" id="A0A811QJ72"/>
<dbReference type="CDD" id="cd13849">
    <property type="entry name" value="CuRO_1_LCC_plant"/>
    <property type="match status" value="1"/>
</dbReference>
<sequence length="194" mass="21622">MVVAAAAVVFPLLSGMAALPTAMAAVVEHTFVVSQMNVTRLCKETLVTVVNGQLPGPAIEVTEGDSVVVHVVNESPYNMTIRTELDYSYQSRYQRTKSISRLHGVKQRLNCWADGVPMITQCPILPGRYFTYRFNVAGHEGTLWWHAHVPCLRATLHGALIIRPRHGAASYPFPKPDKEILIVIGEWWDMVLEL</sequence>
<name>A0A811QJ72_9POAL</name>
<organism evidence="4 5">
    <name type="scientific">Miscanthus lutarioriparius</name>
    <dbReference type="NCBI Taxonomy" id="422564"/>
    <lineage>
        <taxon>Eukaryota</taxon>
        <taxon>Viridiplantae</taxon>
        <taxon>Streptophyta</taxon>
        <taxon>Embryophyta</taxon>
        <taxon>Tracheophyta</taxon>
        <taxon>Spermatophyta</taxon>
        <taxon>Magnoliopsida</taxon>
        <taxon>Liliopsida</taxon>
        <taxon>Poales</taxon>
        <taxon>Poaceae</taxon>
        <taxon>PACMAD clade</taxon>
        <taxon>Panicoideae</taxon>
        <taxon>Andropogonodae</taxon>
        <taxon>Andropogoneae</taxon>
        <taxon>Saccharinae</taxon>
        <taxon>Miscanthus</taxon>
    </lineage>
</organism>
<feature type="chain" id="PRO_5032709567" description="Plastocyanin-like domain-containing protein" evidence="2">
    <location>
        <begin position="25"/>
        <end position="194"/>
    </location>
</feature>
<evidence type="ECO:0000256" key="2">
    <source>
        <dbReference type="SAM" id="SignalP"/>
    </source>
</evidence>
<dbReference type="InterPro" id="IPR011707">
    <property type="entry name" value="Cu-oxidase-like_N"/>
</dbReference>
<dbReference type="InterPro" id="IPR045087">
    <property type="entry name" value="Cu-oxidase_fam"/>
</dbReference>
<comment type="similarity">
    <text evidence="1">Belongs to the multicopper oxidase family.</text>
</comment>